<proteinExistence type="predicted"/>
<evidence type="ECO:0000256" key="1">
    <source>
        <dbReference type="SAM" id="MobiDB-lite"/>
    </source>
</evidence>
<name>A0A5J4LIX8_9ACTN</name>
<comment type="caution">
    <text evidence="2">The sequence shown here is derived from an EMBL/GenBank/DDBJ whole genome shotgun (WGS) entry which is preliminary data.</text>
</comment>
<dbReference type="AlphaFoldDB" id="A0A5J4LIX8"/>
<keyword evidence="3" id="KW-1185">Reference proteome</keyword>
<reference evidence="2 3" key="1">
    <citation type="submission" date="2019-10" db="EMBL/GenBank/DDBJ databases">
        <title>Whole genome shotgun sequence of Streptomyces angustmyceticus NBRC 3934.</title>
        <authorList>
            <person name="Hosoyama A."/>
            <person name="Ichikawa N."/>
            <person name="Kimura A."/>
            <person name="Kitahashi Y."/>
            <person name="Komaki H."/>
            <person name="Uohara A."/>
        </authorList>
    </citation>
    <scope>NUCLEOTIDE SEQUENCE [LARGE SCALE GENOMIC DNA]</scope>
    <source>
        <strain evidence="2 3">NBRC 3934</strain>
    </source>
</reference>
<accession>A0A5J4LIX8</accession>
<gene>
    <name evidence="2" type="ORF">San01_39960</name>
</gene>
<organism evidence="2 3">
    <name type="scientific">Streptomyces angustmyceticus</name>
    <dbReference type="NCBI Taxonomy" id="285578"/>
    <lineage>
        <taxon>Bacteria</taxon>
        <taxon>Bacillati</taxon>
        <taxon>Actinomycetota</taxon>
        <taxon>Actinomycetes</taxon>
        <taxon>Kitasatosporales</taxon>
        <taxon>Streptomycetaceae</taxon>
        <taxon>Streptomyces</taxon>
    </lineage>
</organism>
<sequence length="46" mass="4539">MAAASSDAGAERGSHATAGQDAGITVETARSPVQQEVPQPVPHSAP</sequence>
<dbReference type="EMBL" id="BLAG01000010">
    <property type="protein sequence ID" value="GES31509.1"/>
    <property type="molecule type" value="Genomic_DNA"/>
</dbReference>
<protein>
    <submittedName>
        <fullName evidence="2">Uncharacterized protein</fullName>
    </submittedName>
</protein>
<dbReference type="Proteomes" id="UP000325598">
    <property type="component" value="Unassembled WGS sequence"/>
</dbReference>
<feature type="region of interest" description="Disordered" evidence="1">
    <location>
        <begin position="1"/>
        <end position="46"/>
    </location>
</feature>
<evidence type="ECO:0000313" key="2">
    <source>
        <dbReference type="EMBL" id="GES31509.1"/>
    </source>
</evidence>
<evidence type="ECO:0000313" key="3">
    <source>
        <dbReference type="Proteomes" id="UP000325598"/>
    </source>
</evidence>